<dbReference type="RefSeq" id="WP_024895166.1">
    <property type="nucleotide sequence ID" value="NZ_LGYM01000022.1"/>
</dbReference>
<organism evidence="1 4">
    <name type="scientific">Acidithiobacillus thiooxidans</name>
    <name type="common">Thiobacillus thiooxidans</name>
    <dbReference type="NCBI Taxonomy" id="930"/>
    <lineage>
        <taxon>Bacteria</taxon>
        <taxon>Pseudomonadati</taxon>
        <taxon>Pseudomonadota</taxon>
        <taxon>Acidithiobacillia</taxon>
        <taxon>Acidithiobacillales</taxon>
        <taxon>Acidithiobacillaceae</taxon>
        <taxon>Acidithiobacillus</taxon>
    </lineage>
</organism>
<dbReference type="AlphaFoldDB" id="A0A1C2IA77"/>
<dbReference type="Proteomes" id="UP000094893">
    <property type="component" value="Unassembled WGS sequence"/>
</dbReference>
<dbReference type="Proteomes" id="UP000095008">
    <property type="component" value="Unassembled WGS sequence"/>
</dbReference>
<evidence type="ECO:0000313" key="1">
    <source>
        <dbReference type="EMBL" id="OCX72901.1"/>
    </source>
</evidence>
<proteinExistence type="predicted"/>
<evidence type="ECO:0000313" key="2">
    <source>
        <dbReference type="EMBL" id="OCX73992.1"/>
    </source>
</evidence>
<name>A0A1C2IA77_ACITH</name>
<gene>
    <name evidence="1" type="ORF">A6M23_08945</name>
    <name evidence="2" type="ORF">A6P07_06860</name>
</gene>
<dbReference type="STRING" id="930.GCA_002079865_01508"/>
<dbReference type="EMBL" id="LWRY01000097">
    <property type="protein sequence ID" value="OCX72901.1"/>
    <property type="molecule type" value="Genomic_DNA"/>
</dbReference>
<comment type="caution">
    <text evidence="1">The sequence shown here is derived from an EMBL/GenBank/DDBJ whole genome shotgun (WGS) entry which is preliminary data.</text>
</comment>
<sequence>MEKIPSRYGCRRCNFGMNVPGNEWCPYCGFNYWGEGVQPRNGDGDSEIRVFEKVWIMKIREKLIRAGVRNLKEFGYSNVNPDNILTDTVFAAFFKSMLEDNLGNGDAADRIIHGLIAEIDKV</sequence>
<protein>
    <submittedName>
        <fullName evidence="1">Uncharacterized protein</fullName>
    </submittedName>
</protein>
<evidence type="ECO:0000313" key="3">
    <source>
        <dbReference type="Proteomes" id="UP000094893"/>
    </source>
</evidence>
<dbReference type="EMBL" id="LWSA01000083">
    <property type="protein sequence ID" value="OCX73992.1"/>
    <property type="molecule type" value="Genomic_DNA"/>
</dbReference>
<keyword evidence="4" id="KW-1185">Reference proteome</keyword>
<accession>A0A1C2IA77</accession>
<evidence type="ECO:0000313" key="4">
    <source>
        <dbReference type="Proteomes" id="UP000095008"/>
    </source>
</evidence>
<reference evidence="1 3" key="1">
    <citation type="journal article" date="2016" name="Int. J. Mol. Sci.">
        <title>Comparative genomics of the extreme acidophile Acidithiobacillus thiooxidans reveals intraspecific divergence and niche adaptation.</title>
        <authorList>
            <person name="Zhang X."/>
            <person name="Feng X."/>
            <person name="Tao J."/>
            <person name="Ma L."/>
            <person name="Xiao Y."/>
            <person name="Liang Y."/>
            <person name="Liu X."/>
            <person name="Yin H."/>
        </authorList>
    </citation>
    <scope>NUCLEOTIDE SEQUENCE [LARGE SCALE GENOMIC DNA]</scope>
    <source>
        <strain evidence="2 3">A02</strain>
        <strain evidence="1">DXS-W</strain>
    </source>
</reference>